<dbReference type="SUPFAM" id="SSF52058">
    <property type="entry name" value="L domain-like"/>
    <property type="match status" value="1"/>
</dbReference>
<keyword evidence="1" id="KW-0433">Leucine-rich repeat</keyword>
<evidence type="ECO:0000256" key="3">
    <source>
        <dbReference type="ARBA" id="ARBA00022737"/>
    </source>
</evidence>
<evidence type="ECO:0000256" key="1">
    <source>
        <dbReference type="ARBA" id="ARBA00022614"/>
    </source>
</evidence>
<proteinExistence type="predicted"/>
<dbReference type="InterPro" id="IPR050328">
    <property type="entry name" value="Dev_Immune_Receptor"/>
</dbReference>
<feature type="chain" id="PRO_5043518890" description="LRRCT domain-containing protein" evidence="5">
    <location>
        <begin position="19"/>
        <end position="453"/>
    </location>
</feature>
<dbReference type="PROSITE" id="PS51450">
    <property type="entry name" value="LRR"/>
    <property type="match status" value="3"/>
</dbReference>
<dbReference type="AlphaFoldDB" id="A0AAV8XT90"/>
<dbReference type="EMBL" id="JAPWTK010000336">
    <property type="protein sequence ID" value="KAJ8942235.1"/>
    <property type="molecule type" value="Genomic_DNA"/>
</dbReference>
<evidence type="ECO:0000313" key="6">
    <source>
        <dbReference type="EMBL" id="KAJ8942235.1"/>
    </source>
</evidence>
<feature type="transmembrane region" description="Helical" evidence="4">
    <location>
        <begin position="406"/>
        <end position="426"/>
    </location>
</feature>
<dbReference type="InterPro" id="IPR026906">
    <property type="entry name" value="LRR_5"/>
</dbReference>
<dbReference type="Pfam" id="PF13855">
    <property type="entry name" value="LRR_8"/>
    <property type="match status" value="1"/>
</dbReference>
<organism evidence="6 7">
    <name type="scientific">Aromia moschata</name>
    <dbReference type="NCBI Taxonomy" id="1265417"/>
    <lineage>
        <taxon>Eukaryota</taxon>
        <taxon>Metazoa</taxon>
        <taxon>Ecdysozoa</taxon>
        <taxon>Arthropoda</taxon>
        <taxon>Hexapoda</taxon>
        <taxon>Insecta</taxon>
        <taxon>Pterygota</taxon>
        <taxon>Neoptera</taxon>
        <taxon>Endopterygota</taxon>
        <taxon>Coleoptera</taxon>
        <taxon>Polyphaga</taxon>
        <taxon>Cucujiformia</taxon>
        <taxon>Chrysomeloidea</taxon>
        <taxon>Cerambycidae</taxon>
        <taxon>Cerambycinae</taxon>
        <taxon>Callichromatini</taxon>
        <taxon>Aromia</taxon>
    </lineage>
</organism>
<dbReference type="Proteomes" id="UP001162162">
    <property type="component" value="Unassembled WGS sequence"/>
</dbReference>
<sequence>MFQNVWLFLVLVTSAVSGQLCANKTEYQCQCKRITDEKTHLPVDVADCSGLKIDTFPTDAEDDINYLSLSVNRIQILDPKQQKLSSNDLYVLILSHNEIKTINDEFFLTIPNLLELDLSHNYLTTLEDGLFQNLNKLAKLDLSYNNIQTLQDAAFTSLVNVWYLDLSYNPLGDFLTASKDTLSEKLGLNLNITHLHLNGLNISSFHNSYFDGFTNIKCLSLADNVLANIPTVPYSVEHLDLSGNNFTYVSARYLNYHDLKILKLNRMPSLTDVHHYAFYNLVSLEKLFINDCPNLKAFSELAFDVATKNQQLHPKRLSLARNGLSRLNKTYRYFFRDMDFVDLTHNPWKCDCDILWLTEFESILYKPQEIKCYLPRELRYKSILDIKEKDLTDCFPEIYGKKSHRILIIILASTLIVLIGLIFYLIKYPGSWLGNKHIVGPNSPYNLAATGEN</sequence>
<evidence type="ECO:0000256" key="2">
    <source>
        <dbReference type="ARBA" id="ARBA00022729"/>
    </source>
</evidence>
<gene>
    <name evidence="6" type="ORF">NQ318_003082</name>
</gene>
<reference evidence="6" key="1">
    <citation type="journal article" date="2023" name="Insect Mol. Biol.">
        <title>Genome sequencing provides insights into the evolution of gene families encoding plant cell wall-degrading enzymes in longhorned beetles.</title>
        <authorList>
            <person name="Shin N.R."/>
            <person name="Okamura Y."/>
            <person name="Kirsch R."/>
            <person name="Pauchet Y."/>
        </authorList>
    </citation>
    <scope>NUCLEOTIDE SEQUENCE</scope>
    <source>
        <strain evidence="6">AMC_N1</strain>
    </source>
</reference>
<keyword evidence="2 5" id="KW-0732">Signal</keyword>
<evidence type="ECO:0000313" key="7">
    <source>
        <dbReference type="Proteomes" id="UP001162162"/>
    </source>
</evidence>
<dbReference type="InterPro" id="IPR003591">
    <property type="entry name" value="Leu-rich_rpt_typical-subtyp"/>
</dbReference>
<keyword evidence="4" id="KW-0472">Membrane</keyword>
<dbReference type="InterPro" id="IPR001611">
    <property type="entry name" value="Leu-rich_rpt"/>
</dbReference>
<keyword evidence="4" id="KW-1133">Transmembrane helix</keyword>
<dbReference type="GO" id="GO:0005615">
    <property type="term" value="C:extracellular space"/>
    <property type="evidence" value="ECO:0007669"/>
    <property type="project" value="TreeGrafter"/>
</dbReference>
<dbReference type="PANTHER" id="PTHR24373">
    <property type="entry name" value="SLIT RELATED LEUCINE-RICH REPEAT NEURONAL PROTEIN"/>
    <property type="match status" value="1"/>
</dbReference>
<keyword evidence="7" id="KW-1185">Reference proteome</keyword>
<protein>
    <recommendedName>
        <fullName evidence="8">LRRCT domain-containing protein</fullName>
    </recommendedName>
</protein>
<dbReference type="Pfam" id="PF13306">
    <property type="entry name" value="LRR_5"/>
    <property type="match status" value="1"/>
</dbReference>
<dbReference type="GO" id="GO:0031012">
    <property type="term" value="C:extracellular matrix"/>
    <property type="evidence" value="ECO:0007669"/>
    <property type="project" value="TreeGrafter"/>
</dbReference>
<comment type="caution">
    <text evidence="6">The sequence shown here is derived from an EMBL/GenBank/DDBJ whole genome shotgun (WGS) entry which is preliminary data.</text>
</comment>
<dbReference type="PRINTS" id="PR00019">
    <property type="entry name" value="LEURICHRPT"/>
</dbReference>
<accession>A0AAV8XT90</accession>
<dbReference type="PANTHER" id="PTHR24373:SF370">
    <property type="entry name" value="FISH-LIPS, ISOFORM E"/>
    <property type="match status" value="1"/>
</dbReference>
<keyword evidence="4" id="KW-0812">Transmembrane</keyword>
<feature type="signal peptide" evidence="5">
    <location>
        <begin position="1"/>
        <end position="18"/>
    </location>
</feature>
<dbReference type="InterPro" id="IPR032675">
    <property type="entry name" value="LRR_dom_sf"/>
</dbReference>
<dbReference type="SMART" id="SM00369">
    <property type="entry name" value="LRR_TYP"/>
    <property type="match status" value="3"/>
</dbReference>
<name>A0AAV8XT90_9CUCU</name>
<dbReference type="Gene3D" id="3.80.10.10">
    <property type="entry name" value="Ribonuclease Inhibitor"/>
    <property type="match status" value="3"/>
</dbReference>
<evidence type="ECO:0000256" key="4">
    <source>
        <dbReference type="SAM" id="Phobius"/>
    </source>
</evidence>
<evidence type="ECO:0000256" key="5">
    <source>
        <dbReference type="SAM" id="SignalP"/>
    </source>
</evidence>
<keyword evidence="3" id="KW-0677">Repeat</keyword>
<evidence type="ECO:0008006" key="8">
    <source>
        <dbReference type="Google" id="ProtNLM"/>
    </source>
</evidence>